<evidence type="ECO:0000256" key="4">
    <source>
        <dbReference type="ARBA" id="ARBA00036320"/>
    </source>
</evidence>
<dbReference type="AlphaFoldDB" id="A0A0P7UKE7"/>
<accession>A0A0P7UKE7</accession>
<dbReference type="STRING" id="113540.ENSSFOP00015018230"/>
<evidence type="ECO:0000256" key="5">
    <source>
        <dbReference type="ARBA" id="ARBA00038868"/>
    </source>
</evidence>
<comment type="caution">
    <text evidence="7">The sequence shown here is derived from an EMBL/GenBank/DDBJ whole genome shotgun (WGS) entry which is preliminary data.</text>
</comment>
<keyword evidence="3" id="KW-1015">Disulfide bond</keyword>
<dbReference type="InterPro" id="IPR043504">
    <property type="entry name" value="Peptidase_S1_PA_chymotrypsin"/>
</dbReference>
<reference evidence="7 8" key="1">
    <citation type="submission" date="2015-08" db="EMBL/GenBank/DDBJ databases">
        <title>The genome of the Asian arowana (Scleropages formosus).</title>
        <authorList>
            <person name="Tan M.H."/>
            <person name="Gan H.M."/>
            <person name="Croft L.J."/>
            <person name="Austin C.M."/>
        </authorList>
    </citation>
    <scope>NUCLEOTIDE SEQUENCE [LARGE SCALE GENOMIC DNA]</scope>
    <source>
        <strain evidence="7">Aro1</strain>
    </source>
</reference>
<dbReference type="PANTHER" id="PTHR24271:SF80">
    <property type="entry name" value="GRANZYME 3, TANDEM DUPLICATE 1-RELATED"/>
    <property type="match status" value="1"/>
</dbReference>
<dbReference type="PRINTS" id="PR00722">
    <property type="entry name" value="CHYMOTRYPSIN"/>
</dbReference>
<dbReference type="GO" id="GO:0004252">
    <property type="term" value="F:serine-type endopeptidase activity"/>
    <property type="evidence" value="ECO:0007669"/>
    <property type="project" value="UniProtKB-EC"/>
</dbReference>
<dbReference type="EMBL" id="JARO02009064">
    <property type="protein sequence ID" value="KPP62012.1"/>
    <property type="molecule type" value="Genomic_DNA"/>
</dbReference>
<dbReference type="GO" id="GO:0006508">
    <property type="term" value="P:proteolysis"/>
    <property type="evidence" value="ECO:0007669"/>
    <property type="project" value="InterPro"/>
</dbReference>
<dbReference type="EC" id="3.4.21.4" evidence="5"/>
<dbReference type="InterPro" id="IPR009003">
    <property type="entry name" value="Peptidase_S1_PA"/>
</dbReference>
<dbReference type="PROSITE" id="PS00135">
    <property type="entry name" value="TRYPSIN_SER"/>
    <property type="match status" value="1"/>
</dbReference>
<feature type="non-terminal residue" evidence="7">
    <location>
        <position position="345"/>
    </location>
</feature>
<protein>
    <recommendedName>
        <fullName evidence="5">trypsin</fullName>
        <ecNumber evidence="5">3.4.21.4</ecNumber>
    </recommendedName>
</protein>
<gene>
    <name evidence="7" type="ORF">Z043_119834</name>
</gene>
<dbReference type="GO" id="GO:0005576">
    <property type="term" value="C:extracellular region"/>
    <property type="evidence" value="ECO:0007669"/>
    <property type="project" value="UniProtKB-SubCell"/>
</dbReference>
<sequence>MASLQIDGSHLCGGFLIRKDFILTSAHCSHRCKEIKVVLGAHNIRRKEALIQKIPVKKCYKHNLYKIAIYDYDIMLIKLQHNAALNKNVKVIELPKYKETVPDETQCTMSGWGKTTPQGQFESVLQEVSLKIQSNKECRTAWHNVFSPQRTLCTHFNGKKGICQGDSGGPLVCKNKAHGIAAFTGNPCNMNYPNVFMKVRLEEDELVVLKEGAGVSMADLPRVTGDVTRVSQLAGALSCNDRSTQAEFTAVLQCHRYRYEFYIQQKLRQIICPMVTSAYRRPAYPAWQYDVSSASHCLLLCGRGCGTGSSVRGYVNMPYWCHHDRKDWQMSSPHAIFDLVSKILS</sequence>
<dbReference type="SMART" id="SM00020">
    <property type="entry name" value="Tryp_SPc"/>
    <property type="match status" value="1"/>
</dbReference>
<evidence type="ECO:0000313" key="7">
    <source>
        <dbReference type="EMBL" id="KPP62012.1"/>
    </source>
</evidence>
<dbReference type="Proteomes" id="UP000034805">
    <property type="component" value="Unassembled WGS sequence"/>
</dbReference>
<feature type="domain" description="Peptidase S1" evidence="6">
    <location>
        <begin position="1"/>
        <end position="268"/>
    </location>
</feature>
<comment type="subcellular location">
    <subcellularLocation>
        <location evidence="1">Secreted</location>
        <location evidence="1">Extracellular space</location>
    </subcellularLocation>
</comment>
<evidence type="ECO:0000256" key="1">
    <source>
        <dbReference type="ARBA" id="ARBA00004239"/>
    </source>
</evidence>
<keyword evidence="2" id="KW-0865">Zymogen</keyword>
<evidence type="ECO:0000256" key="2">
    <source>
        <dbReference type="ARBA" id="ARBA00023145"/>
    </source>
</evidence>
<dbReference type="PROSITE" id="PS50240">
    <property type="entry name" value="TRYPSIN_DOM"/>
    <property type="match status" value="1"/>
</dbReference>
<dbReference type="FunFam" id="2.40.10.10:FF:000005">
    <property type="entry name" value="Serine protease 37"/>
    <property type="match status" value="1"/>
</dbReference>
<dbReference type="Pfam" id="PF00089">
    <property type="entry name" value="Trypsin"/>
    <property type="match status" value="1"/>
</dbReference>
<proteinExistence type="predicted"/>
<evidence type="ECO:0000313" key="8">
    <source>
        <dbReference type="Proteomes" id="UP000034805"/>
    </source>
</evidence>
<dbReference type="PANTHER" id="PTHR24271">
    <property type="entry name" value="KALLIKREIN-RELATED"/>
    <property type="match status" value="1"/>
</dbReference>
<dbReference type="SUPFAM" id="SSF50494">
    <property type="entry name" value="Trypsin-like serine proteases"/>
    <property type="match status" value="1"/>
</dbReference>
<comment type="catalytic activity">
    <reaction evidence="4">
        <text>Preferential cleavage: Arg-|-Xaa, Lys-|-Xaa.</text>
        <dbReference type="EC" id="3.4.21.4"/>
    </reaction>
</comment>
<organism evidence="7 8">
    <name type="scientific">Scleropages formosus</name>
    <name type="common">Asian bonytongue</name>
    <name type="synonym">Osteoglossum formosum</name>
    <dbReference type="NCBI Taxonomy" id="113540"/>
    <lineage>
        <taxon>Eukaryota</taxon>
        <taxon>Metazoa</taxon>
        <taxon>Chordata</taxon>
        <taxon>Craniata</taxon>
        <taxon>Vertebrata</taxon>
        <taxon>Euteleostomi</taxon>
        <taxon>Actinopterygii</taxon>
        <taxon>Neopterygii</taxon>
        <taxon>Teleostei</taxon>
        <taxon>Osteoglossocephala</taxon>
        <taxon>Osteoglossomorpha</taxon>
        <taxon>Osteoglossiformes</taxon>
        <taxon>Osteoglossidae</taxon>
        <taxon>Scleropages</taxon>
    </lineage>
</organism>
<evidence type="ECO:0000256" key="3">
    <source>
        <dbReference type="ARBA" id="ARBA00023157"/>
    </source>
</evidence>
<dbReference type="InterPro" id="IPR001314">
    <property type="entry name" value="Peptidase_S1A"/>
</dbReference>
<evidence type="ECO:0000259" key="6">
    <source>
        <dbReference type="PROSITE" id="PS50240"/>
    </source>
</evidence>
<dbReference type="InterPro" id="IPR001254">
    <property type="entry name" value="Trypsin_dom"/>
</dbReference>
<dbReference type="Gene3D" id="2.40.10.10">
    <property type="entry name" value="Trypsin-like serine proteases"/>
    <property type="match status" value="2"/>
</dbReference>
<name>A0A0P7UKE7_SCLFO</name>
<dbReference type="InterPro" id="IPR033116">
    <property type="entry name" value="TRYPSIN_SER"/>
</dbReference>
<dbReference type="CDD" id="cd00190">
    <property type="entry name" value="Tryp_SPc"/>
    <property type="match status" value="1"/>
</dbReference>